<keyword evidence="2" id="KW-1185">Reference proteome</keyword>
<gene>
    <name evidence="1" type="ORF">MKQ68_13870</name>
</gene>
<dbReference type="InterPro" id="IPR023381">
    <property type="entry name" value="YP001051499.1-like_dom_sf"/>
</dbReference>
<proteinExistence type="predicted"/>
<name>A0ABY6IUY4_9BACT</name>
<organism evidence="1 2">
    <name type="scientific">Chitinophaga horti</name>
    <dbReference type="NCBI Taxonomy" id="2920382"/>
    <lineage>
        <taxon>Bacteria</taxon>
        <taxon>Pseudomonadati</taxon>
        <taxon>Bacteroidota</taxon>
        <taxon>Chitinophagia</taxon>
        <taxon>Chitinophagales</taxon>
        <taxon>Chitinophagaceae</taxon>
        <taxon>Chitinophaga</taxon>
    </lineage>
</organism>
<dbReference type="Proteomes" id="UP001162741">
    <property type="component" value="Chromosome"/>
</dbReference>
<protein>
    <submittedName>
        <fullName evidence="1">YjaG family protein</fullName>
    </submittedName>
</protein>
<dbReference type="Pfam" id="PF04222">
    <property type="entry name" value="DUF416"/>
    <property type="match status" value="1"/>
</dbReference>
<dbReference type="InterPro" id="IPR007338">
    <property type="entry name" value="DUF416"/>
</dbReference>
<sequence length="195" mass="21832">MYIKNLGNLKGLGYHKQLAFAYLACERLYPNYVHFSNKNAFGDPAILKEAIQFVRAAVLAKNINQTQRERLLHIVNEHTPLPEDFGTALASAALDATSVIFHTLDFMSDQNAASLEDISNAATDSVHIYIQENLSLNFQSPDFENIILQHPLMLQEVHIQEGIITYLSKIGEVEEDDLETLMAMQDKEGKGNLGL</sequence>
<dbReference type="Gene3D" id="1.20.1590.10">
    <property type="entry name" value="YP_001051499.1 domain like"/>
    <property type="match status" value="1"/>
</dbReference>
<reference evidence="1" key="1">
    <citation type="submission" date="2022-10" db="EMBL/GenBank/DDBJ databases">
        <title>Chitinophaga sp. nov., isolated from soil.</title>
        <authorList>
            <person name="Jeon C.O."/>
        </authorList>
    </citation>
    <scope>NUCLEOTIDE SEQUENCE</scope>
    <source>
        <strain evidence="1">R8</strain>
    </source>
</reference>
<accession>A0ABY6IUY4</accession>
<dbReference type="EMBL" id="CP107006">
    <property type="protein sequence ID" value="UYQ91178.1"/>
    <property type="molecule type" value="Genomic_DNA"/>
</dbReference>
<dbReference type="RefSeq" id="WP_264279654.1">
    <property type="nucleotide sequence ID" value="NZ_CP107006.1"/>
</dbReference>
<evidence type="ECO:0000313" key="1">
    <source>
        <dbReference type="EMBL" id="UYQ91178.1"/>
    </source>
</evidence>
<evidence type="ECO:0000313" key="2">
    <source>
        <dbReference type="Proteomes" id="UP001162741"/>
    </source>
</evidence>